<dbReference type="GO" id="GO:0005811">
    <property type="term" value="C:lipid droplet"/>
    <property type="evidence" value="ECO:0007669"/>
    <property type="project" value="UniProtKB-SubCell"/>
</dbReference>
<evidence type="ECO:0000256" key="16">
    <source>
        <dbReference type="ARBA" id="ARBA00040731"/>
    </source>
</evidence>
<evidence type="ECO:0000256" key="5">
    <source>
        <dbReference type="ARBA" id="ARBA00013211"/>
    </source>
</evidence>
<accession>A0AAN8JFP0</accession>
<dbReference type="GO" id="GO:0006654">
    <property type="term" value="P:phosphatidic acid biosynthetic process"/>
    <property type="evidence" value="ECO:0007669"/>
    <property type="project" value="TreeGrafter"/>
</dbReference>
<evidence type="ECO:0000256" key="20">
    <source>
        <dbReference type="ARBA" id="ARBA00047543"/>
    </source>
</evidence>
<evidence type="ECO:0000313" key="27">
    <source>
        <dbReference type="Proteomes" id="UP001347796"/>
    </source>
</evidence>
<dbReference type="PANTHER" id="PTHR42886:SF29">
    <property type="entry name" value="PUMMELIG, ISOFORM A"/>
    <property type="match status" value="1"/>
</dbReference>
<comment type="caution">
    <text evidence="26">The sequence shown here is derived from an EMBL/GenBank/DDBJ whole genome shotgun (WGS) entry which is preliminary data.</text>
</comment>
<keyword evidence="6" id="KW-0963">Cytoplasm</keyword>
<keyword evidence="27" id="KW-1185">Reference proteome</keyword>
<keyword evidence="8" id="KW-0551">Lipid droplet</keyword>
<comment type="catalytic activity">
    <reaction evidence="14">
        <text>1-(9Z-octadecenoyl)-sn-glycero-3-phosphate + octadecanoyl-CoA = 1-(9Z-octadecenoyl)-2-octadecanoyl-sn-glycero-3-phosphate + CoA</text>
        <dbReference type="Rhea" id="RHEA:37147"/>
        <dbReference type="ChEBI" id="CHEBI:57287"/>
        <dbReference type="ChEBI" id="CHEBI:57394"/>
        <dbReference type="ChEBI" id="CHEBI:74544"/>
        <dbReference type="ChEBI" id="CHEBI:74552"/>
    </reaction>
    <physiologicalReaction direction="left-to-right" evidence="14">
        <dbReference type="Rhea" id="RHEA:37148"/>
    </physiologicalReaction>
</comment>
<dbReference type="SUPFAM" id="SSF53474">
    <property type="entry name" value="alpha/beta-Hydrolases"/>
    <property type="match status" value="1"/>
</dbReference>
<dbReference type="PANTHER" id="PTHR42886">
    <property type="entry name" value="RE40534P-RELATED"/>
    <property type="match status" value="1"/>
</dbReference>
<comment type="catalytic activity">
    <reaction evidence="22">
        <text>1-(5Z,8Z,11Z,14Z-eicosatetraenoyl)-sn-glycero-3-phosphate + (9Z)-octadecenoyl-CoA = 1-(5Z,8Z,11Z,14Z)-eicosatetraenoyl-2-(9Z)-octadecenoyl-sn-glycero-3-phosphate + CoA</text>
        <dbReference type="Rhea" id="RHEA:37455"/>
        <dbReference type="ChEBI" id="CHEBI:57287"/>
        <dbReference type="ChEBI" id="CHEBI:57387"/>
        <dbReference type="ChEBI" id="CHEBI:74938"/>
        <dbReference type="ChEBI" id="CHEBI:74941"/>
    </reaction>
    <physiologicalReaction direction="left-to-right" evidence="22">
        <dbReference type="Rhea" id="RHEA:37456"/>
    </physiologicalReaction>
</comment>
<evidence type="ECO:0000256" key="18">
    <source>
        <dbReference type="ARBA" id="ARBA00045357"/>
    </source>
</evidence>
<dbReference type="EC" id="2.3.1.51" evidence="5"/>
<evidence type="ECO:0000256" key="21">
    <source>
        <dbReference type="ARBA" id="ARBA00047849"/>
    </source>
</evidence>
<dbReference type="PRINTS" id="PR00111">
    <property type="entry name" value="ABHYDROLASE"/>
</dbReference>
<evidence type="ECO:0000256" key="12">
    <source>
        <dbReference type="ARBA" id="ARBA00023098"/>
    </source>
</evidence>
<evidence type="ECO:0000256" key="1">
    <source>
        <dbReference type="ARBA" id="ARBA00000300"/>
    </source>
</evidence>
<evidence type="ECO:0000256" key="22">
    <source>
        <dbReference type="ARBA" id="ARBA00048632"/>
    </source>
</evidence>
<keyword evidence="12" id="KW-0443">Lipid metabolism</keyword>
<evidence type="ECO:0000256" key="23">
    <source>
        <dbReference type="ARBA" id="ARBA00048770"/>
    </source>
</evidence>
<evidence type="ECO:0000256" key="11">
    <source>
        <dbReference type="ARBA" id="ARBA00022832"/>
    </source>
</evidence>
<dbReference type="GO" id="GO:0006631">
    <property type="term" value="P:fatty acid metabolic process"/>
    <property type="evidence" value="ECO:0007669"/>
    <property type="project" value="UniProtKB-KW"/>
</dbReference>
<dbReference type="GO" id="GO:0030154">
    <property type="term" value="P:cell differentiation"/>
    <property type="evidence" value="ECO:0007669"/>
    <property type="project" value="UniProtKB-KW"/>
</dbReference>
<comment type="catalytic activity">
    <reaction evidence="1">
        <text>a 1-acyl-sn-glycero-3-phosphate + an acyl-CoA = a 1,2-diacyl-sn-glycero-3-phosphate + CoA</text>
        <dbReference type="Rhea" id="RHEA:19709"/>
        <dbReference type="ChEBI" id="CHEBI:57287"/>
        <dbReference type="ChEBI" id="CHEBI:57970"/>
        <dbReference type="ChEBI" id="CHEBI:58342"/>
        <dbReference type="ChEBI" id="CHEBI:58608"/>
        <dbReference type="EC" id="2.3.1.51"/>
    </reaction>
    <physiologicalReaction direction="left-to-right" evidence="1">
        <dbReference type="Rhea" id="RHEA:19710"/>
    </physiologicalReaction>
</comment>
<dbReference type="InterPro" id="IPR029058">
    <property type="entry name" value="AB_hydrolase_fold"/>
</dbReference>
<comment type="catalytic activity">
    <reaction evidence="23">
        <text>1-(9Z-octadecenoyl)-sn-glycero-3-phosphate + (5Z,8Z,11Z,14Z)-eicosatetraenoyl-CoA = 1-(9Z)-octadecenoyl-2-(5Z,8Z,11Z,14Z)-eicosatetraenoyl-sn-glycero-3-phosphate + CoA</text>
        <dbReference type="Rhea" id="RHEA:37443"/>
        <dbReference type="ChEBI" id="CHEBI:57287"/>
        <dbReference type="ChEBI" id="CHEBI:57368"/>
        <dbReference type="ChEBI" id="CHEBI:74544"/>
        <dbReference type="ChEBI" id="CHEBI:74928"/>
    </reaction>
    <physiologicalReaction direction="left-to-right" evidence="23">
        <dbReference type="Rhea" id="RHEA:37444"/>
    </physiologicalReaction>
</comment>
<dbReference type="Pfam" id="PF00561">
    <property type="entry name" value="Abhydrolase_1"/>
    <property type="match status" value="1"/>
</dbReference>
<organism evidence="26 27">
    <name type="scientific">Patella caerulea</name>
    <name type="common">Rayed Mediterranean limpet</name>
    <dbReference type="NCBI Taxonomy" id="87958"/>
    <lineage>
        <taxon>Eukaryota</taxon>
        <taxon>Metazoa</taxon>
        <taxon>Spiralia</taxon>
        <taxon>Lophotrochozoa</taxon>
        <taxon>Mollusca</taxon>
        <taxon>Gastropoda</taxon>
        <taxon>Patellogastropoda</taxon>
        <taxon>Patelloidea</taxon>
        <taxon>Patellidae</taxon>
        <taxon>Patella</taxon>
    </lineage>
</organism>
<comment type="similarity">
    <text evidence="15">Belongs to the peptidase S33 family. ABHD4/ABHD5 subfamily.</text>
</comment>
<evidence type="ECO:0000256" key="13">
    <source>
        <dbReference type="ARBA" id="ARBA00023315"/>
    </source>
</evidence>
<dbReference type="Proteomes" id="UP001347796">
    <property type="component" value="Unassembled WGS sequence"/>
</dbReference>
<evidence type="ECO:0000256" key="3">
    <source>
        <dbReference type="ARBA" id="ARBA00004496"/>
    </source>
</evidence>
<evidence type="ECO:0000256" key="2">
    <source>
        <dbReference type="ARBA" id="ARBA00000816"/>
    </source>
</evidence>
<evidence type="ECO:0000256" key="4">
    <source>
        <dbReference type="ARBA" id="ARBA00004502"/>
    </source>
</evidence>
<keyword evidence="11" id="KW-0276">Fatty acid metabolism</keyword>
<keyword evidence="9" id="KW-0808">Transferase</keyword>
<comment type="catalytic activity">
    <reaction evidence="24">
        <text>1-(9Z-octadecenoyl)-sn-glycero-3-phosphate + (9Z)-octadecenoyl-CoA = 1,2-di-(9Z-octadecenoyl)-sn-glycero-3-phosphate + CoA</text>
        <dbReference type="Rhea" id="RHEA:37131"/>
        <dbReference type="ChEBI" id="CHEBI:57287"/>
        <dbReference type="ChEBI" id="CHEBI:57387"/>
        <dbReference type="ChEBI" id="CHEBI:74544"/>
        <dbReference type="ChEBI" id="CHEBI:74546"/>
    </reaction>
    <physiologicalReaction direction="left-to-right" evidence="24">
        <dbReference type="Rhea" id="RHEA:37132"/>
    </physiologicalReaction>
</comment>
<dbReference type="GO" id="GO:0055088">
    <property type="term" value="P:lipid homeostasis"/>
    <property type="evidence" value="ECO:0007669"/>
    <property type="project" value="TreeGrafter"/>
</dbReference>
<comment type="catalytic activity">
    <reaction evidence="21">
        <text>eicosanoyl-CoA + 1-(9Z-octadecenoyl)-sn-glycero-3-phosphate = 1-(9Z)-octadecenoyl-2-eicosanoyl-sn-glycero-3-phosphate + CoA</text>
        <dbReference type="Rhea" id="RHEA:37451"/>
        <dbReference type="ChEBI" id="CHEBI:57287"/>
        <dbReference type="ChEBI" id="CHEBI:57380"/>
        <dbReference type="ChEBI" id="CHEBI:74544"/>
        <dbReference type="ChEBI" id="CHEBI:74937"/>
    </reaction>
    <physiologicalReaction direction="left-to-right" evidence="21">
        <dbReference type="Rhea" id="RHEA:37452"/>
    </physiologicalReaction>
</comment>
<gene>
    <name evidence="26" type="ORF">SNE40_017787</name>
</gene>
<comment type="catalytic activity">
    <reaction evidence="20">
        <text>1-octadecanoyl-sn-glycero-3-phosphate + (9Z)-octadecenoyl-CoA = 1-octadecanoyl-2-(9Z-octadecenoyl)-sn-glycero-3-phosphate + CoA</text>
        <dbReference type="Rhea" id="RHEA:37163"/>
        <dbReference type="ChEBI" id="CHEBI:57287"/>
        <dbReference type="ChEBI" id="CHEBI:57387"/>
        <dbReference type="ChEBI" id="CHEBI:74560"/>
        <dbReference type="ChEBI" id="CHEBI:74565"/>
    </reaction>
    <physiologicalReaction direction="left-to-right" evidence="20">
        <dbReference type="Rhea" id="RHEA:37164"/>
    </physiologicalReaction>
</comment>
<evidence type="ECO:0000256" key="8">
    <source>
        <dbReference type="ARBA" id="ARBA00022677"/>
    </source>
</evidence>
<evidence type="ECO:0000313" key="26">
    <source>
        <dbReference type="EMBL" id="KAK6174530.1"/>
    </source>
</evidence>
<protein>
    <recommendedName>
        <fullName evidence="16">1-acylglycerol-3-phosphate O-acyltransferase ABHD5</fullName>
        <ecNumber evidence="5">2.3.1.51</ecNumber>
    </recommendedName>
    <alternativeName>
        <fullName evidence="17">Abhydrolase domain-containing protein 5</fullName>
    </alternativeName>
</protein>
<name>A0AAN8JFP0_PATCE</name>
<sequence length="373" mass="42856">MEQQTVPSDTGRTSWLTPRNWFRWKPTSAGQLEKVEQKILNYCKNLSEKKFVPVKSEEIWTVVLNKEKEEEHTPLVMVHGFGGGVGLWIQNLDDLSEKRTVYAFDLLGFGRSSRPTFNRDPSLAESEFIDSIEEWRKSVKLEKFVLMGHSLGGFLASAYAIKYPKCVQHLILADPWGFPEKPPVNQEQQRLPGWIRLLATMIKPFNPLAGLRAAGPWGPSLVRRIRPDLRETFSEVLEDDTIFNYIYHCNAQKPSGEAAFKTMTIPFGWAKFPMINRMTDIPSHLPLTFIYGSRSWIDRSVGNRVKYIRNDSQVDIQIIQGAGHHVYADKPQIFDRIVKKICDTVDHNIALEQRKSQLATEKERNIGDEIQDE</sequence>
<evidence type="ECO:0000256" key="7">
    <source>
        <dbReference type="ARBA" id="ARBA00022516"/>
    </source>
</evidence>
<comment type="function">
    <text evidence="18">Coenzyme A-dependent lysophosphatidic acid acyltransferase that catalyzes the transfer of an acyl group on a lysophosphatidic acid. Functions preferentially with 1-oleoyl-lysophosphatidic acid followed by 1-palmitoyl-lysophosphatidic acid, 1-stearoyl-lysophosphatidic acid and 1-arachidonoyl-lysophosphatidic acid as lipid acceptor. Functions preferentially with arachidonoyl-CoA followed by oleoyl-CoA as acyl group donors. Functions in phosphatidic acid biosynthesis. May regulate the cellular storage of triacylglycerol through activation of the phospholipase PNPLA2. Involved in keratinocyte differentiation. Regulates lipid droplet fusion.</text>
</comment>
<reference evidence="26 27" key="1">
    <citation type="submission" date="2024-01" db="EMBL/GenBank/DDBJ databases">
        <title>The genome of the rayed Mediterranean limpet Patella caerulea (Linnaeus, 1758).</title>
        <authorList>
            <person name="Anh-Thu Weber A."/>
            <person name="Halstead-Nussloch G."/>
        </authorList>
    </citation>
    <scope>NUCLEOTIDE SEQUENCE [LARGE SCALE GENOMIC DNA]</scope>
    <source>
        <strain evidence="26">AATW-2023a</strain>
        <tissue evidence="26">Whole specimen</tissue>
    </source>
</reference>
<dbReference type="EMBL" id="JAZGQO010000011">
    <property type="protein sequence ID" value="KAK6174530.1"/>
    <property type="molecule type" value="Genomic_DNA"/>
</dbReference>
<dbReference type="AlphaFoldDB" id="A0AAN8JFP0"/>
<evidence type="ECO:0000256" key="17">
    <source>
        <dbReference type="ARBA" id="ARBA00042413"/>
    </source>
</evidence>
<dbReference type="FunFam" id="3.40.50.1820:FF:000019">
    <property type="entry name" value="1-acylglycerol-3-phosphate O-acyltransferase ABHD5"/>
    <property type="match status" value="1"/>
</dbReference>
<evidence type="ECO:0000256" key="24">
    <source>
        <dbReference type="ARBA" id="ARBA00049561"/>
    </source>
</evidence>
<keyword evidence="13" id="KW-0012">Acyltransferase</keyword>
<dbReference type="GO" id="GO:0005739">
    <property type="term" value="C:mitochondrion"/>
    <property type="evidence" value="ECO:0007669"/>
    <property type="project" value="TreeGrafter"/>
</dbReference>
<evidence type="ECO:0000256" key="14">
    <source>
        <dbReference type="ARBA" id="ARBA00036296"/>
    </source>
</evidence>
<keyword evidence="7" id="KW-0444">Lipid biosynthesis</keyword>
<dbReference type="GO" id="GO:0003841">
    <property type="term" value="F:1-acylglycerol-3-phosphate O-acyltransferase activity"/>
    <property type="evidence" value="ECO:0007669"/>
    <property type="project" value="UniProtKB-EC"/>
</dbReference>
<evidence type="ECO:0000256" key="19">
    <source>
        <dbReference type="ARBA" id="ARBA00047525"/>
    </source>
</evidence>
<dbReference type="InterPro" id="IPR000073">
    <property type="entry name" value="AB_hydrolase_1"/>
</dbReference>
<comment type="catalytic activity">
    <reaction evidence="2">
        <text>1-(9Z-octadecenoyl)-sn-glycero-3-phosphate + hexadecanoyl-CoA = 1-(9Z)-octadecenoyl-2-hexadecanoyl-sn-glycero-3-phosphate + CoA</text>
        <dbReference type="Rhea" id="RHEA:37143"/>
        <dbReference type="ChEBI" id="CHEBI:57287"/>
        <dbReference type="ChEBI" id="CHEBI:57379"/>
        <dbReference type="ChEBI" id="CHEBI:74544"/>
        <dbReference type="ChEBI" id="CHEBI:74551"/>
    </reaction>
    <physiologicalReaction direction="left-to-right" evidence="2">
        <dbReference type="Rhea" id="RHEA:37144"/>
    </physiologicalReaction>
</comment>
<proteinExistence type="inferred from homology"/>
<comment type="subcellular location">
    <subcellularLocation>
        <location evidence="3">Cytoplasm</location>
    </subcellularLocation>
    <subcellularLocation>
        <location evidence="4">Lipid droplet</location>
    </subcellularLocation>
</comment>
<keyword evidence="10" id="KW-0221">Differentiation</keyword>
<dbReference type="Gene3D" id="3.40.50.1820">
    <property type="entry name" value="alpha/beta hydrolase"/>
    <property type="match status" value="1"/>
</dbReference>
<evidence type="ECO:0000259" key="25">
    <source>
        <dbReference type="Pfam" id="PF00561"/>
    </source>
</evidence>
<evidence type="ECO:0000256" key="6">
    <source>
        <dbReference type="ARBA" id="ARBA00022490"/>
    </source>
</evidence>
<dbReference type="GO" id="GO:0052689">
    <property type="term" value="F:carboxylic ester hydrolase activity"/>
    <property type="evidence" value="ECO:0007669"/>
    <property type="project" value="TreeGrafter"/>
</dbReference>
<comment type="catalytic activity">
    <reaction evidence="19">
        <text>1-hexadecanoyl-sn-glycero-3-phosphate + (9Z)-octadecenoyl-CoA = 1-hexadecanoyl-2-(9Z-octadecenoyl)-sn-glycero-3-phosphate + CoA</text>
        <dbReference type="Rhea" id="RHEA:33187"/>
        <dbReference type="ChEBI" id="CHEBI:57287"/>
        <dbReference type="ChEBI" id="CHEBI:57387"/>
        <dbReference type="ChEBI" id="CHEBI:57518"/>
        <dbReference type="ChEBI" id="CHEBI:64839"/>
    </reaction>
    <physiologicalReaction direction="left-to-right" evidence="19">
        <dbReference type="Rhea" id="RHEA:33188"/>
    </physiologicalReaction>
</comment>
<feature type="domain" description="AB hydrolase-1" evidence="25">
    <location>
        <begin position="74"/>
        <end position="197"/>
    </location>
</feature>
<evidence type="ECO:0000256" key="9">
    <source>
        <dbReference type="ARBA" id="ARBA00022679"/>
    </source>
</evidence>
<evidence type="ECO:0000256" key="15">
    <source>
        <dbReference type="ARBA" id="ARBA00038097"/>
    </source>
</evidence>
<evidence type="ECO:0000256" key="10">
    <source>
        <dbReference type="ARBA" id="ARBA00022782"/>
    </source>
</evidence>